<dbReference type="PANTHER" id="PTHR34814">
    <property type="entry name" value="NITROSOGUANIDINE RESISTANCE PROTEIN SNG1"/>
    <property type="match status" value="1"/>
</dbReference>
<feature type="region of interest" description="Disordered" evidence="1">
    <location>
        <begin position="1"/>
        <end position="35"/>
    </location>
</feature>
<dbReference type="STRING" id="2020962.A0A2N1J9E4"/>
<dbReference type="OrthoDB" id="2140105at2759"/>
<dbReference type="Proteomes" id="UP000232875">
    <property type="component" value="Unassembled WGS sequence"/>
</dbReference>
<feature type="transmembrane region" description="Helical" evidence="2">
    <location>
        <begin position="67"/>
        <end position="86"/>
    </location>
</feature>
<reference evidence="4 5" key="1">
    <citation type="submission" date="2017-10" db="EMBL/GenBank/DDBJ databases">
        <title>A novel species of cold-tolerant Malassezia isolated from bats.</title>
        <authorList>
            <person name="Lorch J.M."/>
            <person name="Palmer J.M."/>
            <person name="Vanderwolf K.J."/>
            <person name="Schmidt K.Z."/>
            <person name="Verant M.L."/>
            <person name="Weller T.J."/>
            <person name="Blehert D.S."/>
        </authorList>
    </citation>
    <scope>NUCLEOTIDE SEQUENCE [LARGE SCALE GENOMIC DNA]</scope>
    <source>
        <strain evidence="4 5">NWHC:44797-103</strain>
    </source>
</reference>
<gene>
    <name evidence="4" type="ORF">MVES_003088</name>
</gene>
<feature type="transmembrane region" description="Helical" evidence="2">
    <location>
        <begin position="268"/>
        <end position="294"/>
    </location>
</feature>
<dbReference type="GO" id="GO:0016020">
    <property type="term" value="C:membrane"/>
    <property type="evidence" value="ECO:0007669"/>
    <property type="project" value="TreeGrafter"/>
</dbReference>
<evidence type="ECO:0000256" key="1">
    <source>
        <dbReference type="SAM" id="MobiDB-lite"/>
    </source>
</evidence>
<feature type="transmembrane region" description="Helical" evidence="2">
    <location>
        <begin position="437"/>
        <end position="458"/>
    </location>
</feature>
<accession>A0A2N1J9E4</accession>
<keyword evidence="5" id="KW-1185">Reference proteome</keyword>
<dbReference type="InterPro" id="IPR053001">
    <property type="entry name" value="MNNG_permease-like"/>
</dbReference>
<evidence type="ECO:0000259" key="3">
    <source>
        <dbReference type="Pfam" id="PF12051"/>
    </source>
</evidence>
<keyword evidence="2" id="KW-1133">Transmembrane helix</keyword>
<keyword evidence="2" id="KW-0812">Transmembrane</keyword>
<feature type="transmembrane region" description="Helical" evidence="2">
    <location>
        <begin position="315"/>
        <end position="336"/>
    </location>
</feature>
<sequence length="475" mass="53015">MSQGAKGMPAYILEPSNAPHDTSNPSSAYYEAEKSDAAAQQPTPQLCSHGFWDPELKSLRVSYLKPAVMVTVSMMVVVWAMMAIYWGSLWKENDFSTRQEALVVNLDNGIIGQTITDALLQTNQSPVRPRPTYVLGDPNMYKDRSTTANTIEPQQTYWLAVEIAEGATDRLTTARMQGNASYDGTELIRLTISSARSYSTVPSTVLIPTQNVLQQAIAGLSKRLSTEFLQQATQQPSLLQAALRAPQTLSQPVGFTVDDLAPWDIPVAIAPTFVGLIYLTIMTLQVTMALFAARQGIQKYLTFRSMLAVRTLTPVLAYIPISLMITLLNIPFGIPFGRTFSTYGEGVMVWWSVSYVGMLVCGMCLESVITILGPPFIGLFLILFIITNVSVSNLPIPLSVSFFKYGYAMPFYNIRQMYLSIIFHTGKHILILKYMGILWAWLALIALTFPLFVYIDYLRRRKVYHHERKPELVAA</sequence>
<dbReference type="AlphaFoldDB" id="A0A2N1J9E4"/>
<name>A0A2N1J9E4_9BASI</name>
<proteinExistence type="predicted"/>
<organism evidence="4 5">
    <name type="scientific">Malassezia vespertilionis</name>
    <dbReference type="NCBI Taxonomy" id="2020962"/>
    <lineage>
        <taxon>Eukaryota</taxon>
        <taxon>Fungi</taxon>
        <taxon>Dikarya</taxon>
        <taxon>Basidiomycota</taxon>
        <taxon>Ustilaginomycotina</taxon>
        <taxon>Malasseziomycetes</taxon>
        <taxon>Malasseziales</taxon>
        <taxon>Malasseziaceae</taxon>
        <taxon>Malassezia</taxon>
    </lineage>
</organism>
<keyword evidence="2" id="KW-0472">Membrane</keyword>
<protein>
    <recommendedName>
        <fullName evidence="3">DUF3533 domain-containing protein</fullName>
    </recommendedName>
</protein>
<feature type="transmembrane region" description="Helical" evidence="2">
    <location>
        <begin position="348"/>
        <end position="369"/>
    </location>
</feature>
<dbReference type="EMBL" id="KZ454992">
    <property type="protein sequence ID" value="PKI83173.1"/>
    <property type="molecule type" value="Genomic_DNA"/>
</dbReference>
<feature type="transmembrane region" description="Helical" evidence="2">
    <location>
        <begin position="376"/>
        <end position="396"/>
    </location>
</feature>
<dbReference type="InterPro" id="IPR022703">
    <property type="entry name" value="DUF3533"/>
</dbReference>
<evidence type="ECO:0000313" key="5">
    <source>
        <dbReference type="Proteomes" id="UP000232875"/>
    </source>
</evidence>
<evidence type="ECO:0000313" key="4">
    <source>
        <dbReference type="EMBL" id="PKI83173.1"/>
    </source>
</evidence>
<dbReference type="PANTHER" id="PTHR34814:SF1">
    <property type="entry name" value="NITROSOGUANIDINE RESISTANCE PROTEIN SNG1"/>
    <property type="match status" value="1"/>
</dbReference>
<feature type="domain" description="DUF3533" evidence="3">
    <location>
        <begin position="72"/>
        <end position="445"/>
    </location>
</feature>
<dbReference type="Pfam" id="PF12051">
    <property type="entry name" value="DUF3533"/>
    <property type="match status" value="1"/>
</dbReference>
<evidence type="ECO:0000256" key="2">
    <source>
        <dbReference type="SAM" id="Phobius"/>
    </source>
</evidence>